<comment type="caution">
    <text evidence="2">The sequence shown here is derived from an EMBL/GenBank/DDBJ whole genome shotgun (WGS) entry which is preliminary data.</text>
</comment>
<dbReference type="SUPFAM" id="SSF51905">
    <property type="entry name" value="FAD/NAD(P)-binding domain"/>
    <property type="match status" value="1"/>
</dbReference>
<dbReference type="EMBL" id="BAABBX010000017">
    <property type="protein sequence ID" value="GAA4194818.1"/>
    <property type="molecule type" value="Genomic_DNA"/>
</dbReference>
<keyword evidence="3" id="KW-1185">Reference proteome</keyword>
<feature type="domain" description="FAD dependent oxidoreductase" evidence="1">
    <location>
        <begin position="5"/>
        <end position="69"/>
    </location>
</feature>
<dbReference type="InterPro" id="IPR036188">
    <property type="entry name" value="FAD/NAD-bd_sf"/>
</dbReference>
<proteinExistence type="predicted"/>
<evidence type="ECO:0000259" key="1">
    <source>
        <dbReference type="Pfam" id="PF01266"/>
    </source>
</evidence>
<protein>
    <recommendedName>
        <fullName evidence="1">FAD dependent oxidoreductase domain-containing protein</fullName>
    </recommendedName>
</protein>
<dbReference type="InterPro" id="IPR006076">
    <property type="entry name" value="FAD-dep_OxRdtase"/>
</dbReference>
<accession>A0ABP8B055</accession>
<dbReference type="Gene3D" id="3.50.50.60">
    <property type="entry name" value="FAD/NAD(P)-binding domain"/>
    <property type="match status" value="1"/>
</dbReference>
<dbReference type="Proteomes" id="UP001500213">
    <property type="component" value="Unassembled WGS sequence"/>
</dbReference>
<gene>
    <name evidence="2" type="ORF">GCM10022288_30780</name>
</gene>
<evidence type="ECO:0000313" key="2">
    <source>
        <dbReference type="EMBL" id="GAA4194818.1"/>
    </source>
</evidence>
<organism evidence="2 3">
    <name type="scientific">Gryllotalpicola kribbensis</name>
    <dbReference type="NCBI Taxonomy" id="993084"/>
    <lineage>
        <taxon>Bacteria</taxon>
        <taxon>Bacillati</taxon>
        <taxon>Actinomycetota</taxon>
        <taxon>Actinomycetes</taxon>
        <taxon>Micrococcales</taxon>
        <taxon>Microbacteriaceae</taxon>
        <taxon>Gryllotalpicola</taxon>
    </lineage>
</organism>
<reference evidence="3" key="1">
    <citation type="journal article" date="2019" name="Int. J. Syst. Evol. Microbiol.">
        <title>The Global Catalogue of Microorganisms (GCM) 10K type strain sequencing project: providing services to taxonomists for standard genome sequencing and annotation.</title>
        <authorList>
            <consortium name="The Broad Institute Genomics Platform"/>
            <consortium name="The Broad Institute Genome Sequencing Center for Infectious Disease"/>
            <person name="Wu L."/>
            <person name="Ma J."/>
        </authorList>
    </citation>
    <scope>NUCLEOTIDE SEQUENCE [LARGE SCALE GENOMIC DNA]</scope>
    <source>
        <strain evidence="3">JCM 17593</strain>
    </source>
</reference>
<sequence length="104" mass="10301">MVARAADRLCAVIAPELEVVALWTGLRTGAPDGVPVVGFDADAPGFFWLAGQSGYGIQTSAAFGMLAAAALLDRPTEVGPAADAAFAALAPTRFGDASPGGPAA</sequence>
<name>A0ABP8B055_9MICO</name>
<evidence type="ECO:0000313" key="3">
    <source>
        <dbReference type="Proteomes" id="UP001500213"/>
    </source>
</evidence>
<dbReference type="Pfam" id="PF01266">
    <property type="entry name" value="DAO"/>
    <property type="match status" value="1"/>
</dbReference>